<dbReference type="RefSeq" id="WP_194116187.1">
    <property type="nucleotide sequence ID" value="NZ_JADFUA010000005.1"/>
</dbReference>
<dbReference type="InterPro" id="IPR039126">
    <property type="entry name" value="GGACT"/>
</dbReference>
<dbReference type="PANTHER" id="PTHR12510">
    <property type="entry name" value="TROPONIN C-AKIN-1 PROTEIN"/>
    <property type="match status" value="1"/>
</dbReference>
<dbReference type="InterPro" id="IPR036568">
    <property type="entry name" value="GGCT-like_sf"/>
</dbReference>
<dbReference type="PANTHER" id="PTHR12510:SF4">
    <property type="entry name" value="GAMMA-GLUTAMYLAMINECYCLOTRANSFERASE"/>
    <property type="match status" value="1"/>
</dbReference>
<name>A0A8J7FKW7_9NEIS</name>
<dbReference type="CDD" id="cd06661">
    <property type="entry name" value="GGCT_like"/>
    <property type="match status" value="1"/>
</dbReference>
<comment type="similarity">
    <text evidence="1 3">Belongs to the gamma-glutamylcyclotransferase family.</text>
</comment>
<evidence type="ECO:0000256" key="3">
    <source>
        <dbReference type="RuleBase" id="RU367036"/>
    </source>
</evidence>
<evidence type="ECO:0000313" key="6">
    <source>
        <dbReference type="Proteomes" id="UP000604481"/>
    </source>
</evidence>
<dbReference type="EMBL" id="JADFUA010000005">
    <property type="protein sequence ID" value="MBE9609657.1"/>
    <property type="molecule type" value="Genomic_DNA"/>
</dbReference>
<gene>
    <name evidence="5" type="ORF">INR99_09850</name>
</gene>
<dbReference type="GO" id="GO:0061929">
    <property type="term" value="F:gamma-glutamylaminecyclotransferase activity"/>
    <property type="evidence" value="ECO:0007669"/>
    <property type="project" value="InterPro"/>
</dbReference>
<organism evidence="5 6">
    <name type="scientific">Chitinilyticum piscinae</name>
    <dbReference type="NCBI Taxonomy" id="2866724"/>
    <lineage>
        <taxon>Bacteria</taxon>
        <taxon>Pseudomonadati</taxon>
        <taxon>Pseudomonadota</taxon>
        <taxon>Betaproteobacteria</taxon>
        <taxon>Neisseriales</taxon>
        <taxon>Chitinibacteraceae</taxon>
        <taxon>Chitinilyticum</taxon>
    </lineage>
</organism>
<evidence type="ECO:0000259" key="4">
    <source>
        <dbReference type="Pfam" id="PF06094"/>
    </source>
</evidence>
<proteinExistence type="inferred from homology"/>
<dbReference type="Proteomes" id="UP000604481">
    <property type="component" value="Unassembled WGS sequence"/>
</dbReference>
<dbReference type="SUPFAM" id="SSF110857">
    <property type="entry name" value="Gamma-glutamyl cyclotransferase-like"/>
    <property type="match status" value="1"/>
</dbReference>
<accession>A0A8J7FKW7</accession>
<evidence type="ECO:0000313" key="5">
    <source>
        <dbReference type="EMBL" id="MBE9609657.1"/>
    </source>
</evidence>
<feature type="domain" description="Gamma-glutamylcyclotransferase AIG2-like" evidence="4">
    <location>
        <begin position="7"/>
        <end position="107"/>
    </location>
</feature>
<sequence>MIHPITVLVYGTLKRGGWNHRWLGNATFLGEAETIDWYTLYAESGVPHLVRDEASYPVRGELYLLDYATLLDLDELEGHPLEYRREQVPVRGPSGEELLAWIYFAGQPRGNRLRQGVFIID</sequence>
<comment type="caution">
    <text evidence="5">The sequence shown here is derived from an EMBL/GenBank/DDBJ whole genome shotgun (WGS) entry which is preliminary data.</text>
</comment>
<dbReference type="GO" id="GO:0005829">
    <property type="term" value="C:cytosol"/>
    <property type="evidence" value="ECO:0007669"/>
    <property type="project" value="TreeGrafter"/>
</dbReference>
<dbReference type="InterPro" id="IPR013024">
    <property type="entry name" value="GGCT-like"/>
</dbReference>
<protein>
    <recommendedName>
        <fullName evidence="3">Gamma-glutamylcyclotransferase family protein</fullName>
    </recommendedName>
</protein>
<keyword evidence="6" id="KW-1185">Reference proteome</keyword>
<reference evidence="5 6" key="1">
    <citation type="submission" date="2020-10" db="EMBL/GenBank/DDBJ databases">
        <title>The genome sequence of Chitinilyticum litopenaei 4Y14.</title>
        <authorList>
            <person name="Liu Y."/>
        </authorList>
    </citation>
    <scope>NUCLEOTIDE SEQUENCE [LARGE SCALE GENOMIC DNA]</scope>
    <source>
        <strain evidence="5 6">4Y14</strain>
    </source>
</reference>
<dbReference type="Pfam" id="PF06094">
    <property type="entry name" value="GGACT"/>
    <property type="match status" value="1"/>
</dbReference>
<dbReference type="Gene3D" id="3.10.490.10">
    <property type="entry name" value="Gamma-glutamyl cyclotransferase-like"/>
    <property type="match status" value="1"/>
</dbReference>
<dbReference type="InterPro" id="IPR009288">
    <property type="entry name" value="AIG2-like_dom"/>
</dbReference>
<dbReference type="AlphaFoldDB" id="A0A8J7FKW7"/>
<evidence type="ECO:0000256" key="2">
    <source>
        <dbReference type="PIRSR" id="PIRSR639126-1"/>
    </source>
</evidence>
<feature type="active site" description="Proton acceptor" evidence="2">
    <location>
        <position position="77"/>
    </location>
</feature>
<evidence type="ECO:0000256" key="1">
    <source>
        <dbReference type="ARBA" id="ARBA00008861"/>
    </source>
</evidence>